<name>T0KDF7_9SPHN</name>
<dbReference type="CDD" id="cd11579">
    <property type="entry name" value="Glyco_tran_WbsX"/>
    <property type="match status" value="1"/>
</dbReference>
<evidence type="ECO:0000313" key="1">
    <source>
        <dbReference type="EMBL" id="EQB31578.1"/>
    </source>
</evidence>
<accession>T0KDF7</accession>
<dbReference type="Gene3D" id="3.40.50.2000">
    <property type="entry name" value="Glycogen Phosphorylase B"/>
    <property type="match status" value="2"/>
</dbReference>
<dbReference type="SUPFAM" id="SSF53756">
    <property type="entry name" value="UDP-Glycosyltransferase/glycogen phosphorylase"/>
    <property type="match status" value="1"/>
</dbReference>
<dbReference type="Proteomes" id="UP000015523">
    <property type="component" value="Unassembled WGS sequence"/>
</dbReference>
<dbReference type="Pfam" id="PF13692">
    <property type="entry name" value="Glyco_trans_1_4"/>
    <property type="match status" value="1"/>
</dbReference>
<organism evidence="1 2">
    <name type="scientific">Sphingobium ummariense RL-3</name>
    <dbReference type="NCBI Taxonomy" id="1346791"/>
    <lineage>
        <taxon>Bacteria</taxon>
        <taxon>Pseudomonadati</taxon>
        <taxon>Pseudomonadota</taxon>
        <taxon>Alphaproteobacteria</taxon>
        <taxon>Sphingomonadales</taxon>
        <taxon>Sphingomonadaceae</taxon>
        <taxon>Sphingobium</taxon>
    </lineage>
</organism>
<dbReference type="STRING" id="1346791.M529_13990"/>
<dbReference type="Pfam" id="PF14307">
    <property type="entry name" value="Glyco_tran_WbsX"/>
    <property type="match status" value="1"/>
</dbReference>
<sequence length="1343" mass="147696">MVTDYEAFAAEIAASGLFDAEWYAAEYPDVVQSGLDPLLHFARIGLLLKRNPGPDFDARFYLERYVDVARGQHHAFIHYIRYGREEGRLPLRPRKVEMVATEQLHPASAPADAAWDYRQAFDAFARRGLERLSPVAVLAVTDGEAGWRSVLGAVDLLAMEHDLYVSGPEPRDFSAVPGLVRSITWLSQESAPGDAINFAGNGGLDGYEAALIMQTAKAGEQEIEAAVRLATAFRADADWGCLASAVGHEDLGDDTATRADLTMAGLVVPRGAVPVPRGAVLWIKPLLARVWRQADGPDVFGDEAAGASWQGALRSLAVAAALADMDVRVDPKAPVPDAAEGQALKAVAFYLPQFHPIPENDRWWGKGFTEWFNVVRGRPFFDGHDQPRLPADHGFYDLRSIETQRAQAALAKQFGIYGFCYHYYWFNGRKLLHRPLEQFLSSDIDHGFCLCWANENWSRNWDGLHLDVLLEQTYSLESNVALIREWIPMMRDPRWIRYQGKPVVLVYRIGLIPDWIVTARLWREECHRAGIGDIHLCAVRFALEQMDGQPQDHGLDSYVIFPPHEMAGLDVRDAVSRLDPAFEGEVLSYEAAVDADLGRFALGYPWPVHRGVMASWDNTARRGARARIYHGASPFGFRRWVKGILGQEEMRGGDETLLFLNAWNEWAEGSYLEPDQRWGASYLEGYRSAVQAVPTMRLPDRTAPTLDRIGFPLDRTGAMRPAPRLLSGRRAVNPDWPTVMLCAHISGHQLFGGERSLLDVLEALATMAVNVVVTLPSDNHPDYVARVSDLCTALYCFAYPQWADRREAYAWLTLDFAEIIARHDVVLVHANTIVLLEPLAAARLMGRMAVVHARELVTLDDALCRQIGLSPGEIVSTVAKRADWVIGNSRATCALYGGGRVLYVPNAVSAADLDIANPVGRLVRVGIVSSNVASKGIADFVEVARRAAARGINAVFVIVGPRTEDIDRWVEEAAQGARPANLEFAGYKDQPGEAMRGINILLNLSLFGESFGRTVAEAMAAARPVVAYHWGALPELVDDGETGFLVPYRDLDAVVEALETLCADPARIAAMGEKGRAKVTAQFSQDRLRVAVAEAYATMLAPTASKDAAGQAPRVRILLAADGVPADRLRACLDTLIRNTDPRQADILVATGDHDDDRRALLDSYRTHTELGVQEAGEGLEPLLRAMEEGGPADVVILDGGEQVKPRWLEGLRAVAYGRAQTGMVLPLGHAVGSGPTLRDADALLLLQRTIRCAPLQVRRAAGCAYLKRSALATIDWRACLSDGWSAAAGERLRKGLLEKGWETWLSPWSIVVPDERGGQITVEDVEADRWADLVATLEARQP</sequence>
<dbReference type="eggNOG" id="COG0438">
    <property type="taxonomic scope" value="Bacteria"/>
</dbReference>
<proteinExistence type="predicted"/>
<dbReference type="PANTHER" id="PTHR41244">
    <property type="entry name" value="RHAMNAN SYNTHESIS F"/>
    <property type="match status" value="1"/>
</dbReference>
<protein>
    <submittedName>
        <fullName evidence="1">Uncharacterized protein</fullName>
    </submittedName>
</protein>
<dbReference type="CDD" id="cd03801">
    <property type="entry name" value="GT4_PimA-like"/>
    <property type="match status" value="1"/>
</dbReference>
<keyword evidence="2" id="KW-1185">Reference proteome</keyword>
<gene>
    <name evidence="1" type="ORF">M529_13990</name>
</gene>
<dbReference type="eggNOG" id="COG0457">
    <property type="taxonomic scope" value="Bacteria"/>
</dbReference>
<dbReference type="EMBL" id="AUWY01000096">
    <property type="protein sequence ID" value="EQB31578.1"/>
    <property type="molecule type" value="Genomic_DNA"/>
</dbReference>
<dbReference type="PATRIC" id="fig|1346791.3.peg.2694"/>
<comment type="caution">
    <text evidence="1">The sequence shown here is derived from an EMBL/GenBank/DDBJ whole genome shotgun (WGS) entry which is preliminary data.</text>
</comment>
<dbReference type="InterPro" id="IPR032719">
    <property type="entry name" value="WbsX"/>
</dbReference>
<dbReference type="Gene3D" id="3.20.20.80">
    <property type="entry name" value="Glycosidases"/>
    <property type="match status" value="1"/>
</dbReference>
<reference evidence="1 2" key="1">
    <citation type="journal article" date="2013" name="Genome Announc.">
        <title>Draft Genome Sequence of Sphingobium ummariense Strain RL-3, a Hexachlorocyclohexane-Degrading Bacterium.</title>
        <authorList>
            <person name="Kohli P."/>
            <person name="Dua A."/>
            <person name="Sangwan N."/>
            <person name="Oldach P."/>
            <person name="Khurana J.P."/>
            <person name="Lal R."/>
        </authorList>
    </citation>
    <scope>NUCLEOTIDE SEQUENCE [LARGE SCALE GENOMIC DNA]</scope>
    <source>
        <strain evidence="1 2">RL-3</strain>
    </source>
</reference>
<dbReference type="PANTHER" id="PTHR41244:SF1">
    <property type="entry name" value="GLYCOSYLTRANSFERASE"/>
    <property type="match status" value="1"/>
</dbReference>
<evidence type="ECO:0000313" key="2">
    <source>
        <dbReference type="Proteomes" id="UP000015523"/>
    </source>
</evidence>